<organism evidence="1 2">
    <name type="scientific">Thermogutta terrifontis</name>
    <dbReference type="NCBI Taxonomy" id="1331910"/>
    <lineage>
        <taxon>Bacteria</taxon>
        <taxon>Pseudomonadati</taxon>
        <taxon>Planctomycetota</taxon>
        <taxon>Planctomycetia</taxon>
        <taxon>Pirellulales</taxon>
        <taxon>Thermoguttaceae</taxon>
        <taxon>Thermogutta</taxon>
    </lineage>
</organism>
<dbReference type="RefSeq" id="WP_157732038.1">
    <property type="nucleotide sequence ID" value="NZ_CP018477.1"/>
</dbReference>
<keyword evidence="2" id="KW-1185">Reference proteome</keyword>
<dbReference type="AlphaFoldDB" id="A0A286RHQ6"/>
<dbReference type="Gene3D" id="3.40.50.300">
    <property type="entry name" value="P-loop containing nucleotide triphosphate hydrolases"/>
    <property type="match status" value="1"/>
</dbReference>
<protein>
    <recommendedName>
        <fullName evidence="3">Cytidylate kinase</fullName>
    </recommendedName>
</protein>
<dbReference type="KEGG" id="ttf:THTE_2909"/>
<dbReference type="OrthoDB" id="276523at2"/>
<evidence type="ECO:0000313" key="1">
    <source>
        <dbReference type="EMBL" id="ASV75511.1"/>
    </source>
</evidence>
<dbReference type="Pfam" id="PF13189">
    <property type="entry name" value="Cytidylate_kin2"/>
    <property type="match status" value="1"/>
</dbReference>
<reference evidence="1 2" key="1">
    <citation type="journal article" name="Front. Microbiol.">
        <title>Sugar Metabolism of the First Thermophilic Planctomycete Thermogutta terrifontis: Comparative Genomic and Transcriptomic Approaches.</title>
        <authorList>
            <person name="Elcheninov A.G."/>
            <person name="Menzel P."/>
            <person name="Gudbergsdottir S.R."/>
            <person name="Slesarev A.I."/>
            <person name="Kadnikov V.V."/>
            <person name="Krogh A."/>
            <person name="Bonch-Osmolovskaya E.A."/>
            <person name="Peng X."/>
            <person name="Kublanov I.V."/>
        </authorList>
    </citation>
    <scope>NUCLEOTIDE SEQUENCE [LARGE SCALE GENOMIC DNA]</scope>
    <source>
        <strain evidence="1 2">R1</strain>
    </source>
</reference>
<dbReference type="InterPro" id="IPR027417">
    <property type="entry name" value="P-loop_NTPase"/>
</dbReference>
<proteinExistence type="predicted"/>
<dbReference type="Proteomes" id="UP000215086">
    <property type="component" value="Chromosome"/>
</dbReference>
<gene>
    <name evidence="1" type="ORF">THTE_2909</name>
</gene>
<name>A0A286RHQ6_9BACT</name>
<dbReference type="EMBL" id="CP018477">
    <property type="protein sequence ID" value="ASV75511.1"/>
    <property type="molecule type" value="Genomic_DNA"/>
</dbReference>
<accession>A0A286RHQ6</accession>
<evidence type="ECO:0008006" key="3">
    <source>
        <dbReference type="Google" id="ProtNLM"/>
    </source>
</evidence>
<sequence length="245" mass="27978">MVDIREPRIRAAAEREMAKWSAAQQIAERVIRFDEAHASQKQLGPFITISRQAGCGAEEIAQRVGEKLHWDVIDKNVLDTIAQRFCLERSQLESIDESPSNWVRDTLGQWLDPHVISSDKFLACLERVVWAAARKGQVIFVGRGIRFVLPDNAGLAVRIVASEKYRVARIQREKGLSEAEARRFVQELEAARQRFVQQFFHKDVSDPQWYDLVLNVERWGVETTADLIVAAWKAREASLLAKQLS</sequence>
<evidence type="ECO:0000313" key="2">
    <source>
        <dbReference type="Proteomes" id="UP000215086"/>
    </source>
</evidence>